<dbReference type="RefSeq" id="WP_394478076.1">
    <property type="nucleotide sequence ID" value="NZ_JBIGHV010000003.1"/>
</dbReference>
<reference evidence="11 12" key="1">
    <citation type="submission" date="2024-08" db="EMBL/GenBank/DDBJ databases">
        <authorList>
            <person name="Lu H."/>
        </authorList>
    </citation>
    <scope>NUCLEOTIDE SEQUENCE [LARGE SCALE GENOMIC DNA]</scope>
    <source>
        <strain evidence="11 12">LYH14W</strain>
    </source>
</reference>
<evidence type="ECO:0000256" key="3">
    <source>
        <dbReference type="ARBA" id="ARBA00022679"/>
    </source>
</evidence>
<evidence type="ECO:0000256" key="2">
    <source>
        <dbReference type="ARBA" id="ARBA00022649"/>
    </source>
</evidence>
<organism evidence="11 12">
    <name type="scientific">Pelomonas parva</name>
    <dbReference type="NCBI Taxonomy" id="3299032"/>
    <lineage>
        <taxon>Bacteria</taxon>
        <taxon>Pseudomonadati</taxon>
        <taxon>Pseudomonadota</taxon>
        <taxon>Betaproteobacteria</taxon>
        <taxon>Burkholderiales</taxon>
        <taxon>Sphaerotilaceae</taxon>
        <taxon>Roseateles</taxon>
    </lineage>
</organism>
<keyword evidence="7" id="KW-0067">ATP-binding</keyword>
<gene>
    <name evidence="11" type="ORF">ACG00Y_09170</name>
</gene>
<evidence type="ECO:0000256" key="9">
    <source>
        <dbReference type="ARBA" id="ARBA00038276"/>
    </source>
</evidence>
<dbReference type="Proteomes" id="UP001606210">
    <property type="component" value="Unassembled WGS sequence"/>
</dbReference>
<keyword evidence="6" id="KW-0547">Nucleotide-binding</keyword>
<dbReference type="InterPro" id="IPR043519">
    <property type="entry name" value="NT_sf"/>
</dbReference>
<dbReference type="Pfam" id="PF01909">
    <property type="entry name" value="NTP_transf_2"/>
    <property type="match status" value="1"/>
</dbReference>
<evidence type="ECO:0000256" key="1">
    <source>
        <dbReference type="ARBA" id="ARBA00001946"/>
    </source>
</evidence>
<comment type="similarity">
    <text evidence="9">Belongs to the MntA antitoxin family.</text>
</comment>
<keyword evidence="3" id="KW-0808">Transferase</keyword>
<protein>
    <submittedName>
        <fullName evidence="11">Nucleotidyltransferase family protein</fullName>
    </submittedName>
</protein>
<dbReference type="SUPFAM" id="SSF81301">
    <property type="entry name" value="Nucleotidyltransferase"/>
    <property type="match status" value="1"/>
</dbReference>
<evidence type="ECO:0000256" key="8">
    <source>
        <dbReference type="ARBA" id="ARBA00022842"/>
    </source>
</evidence>
<dbReference type="PANTHER" id="PTHR33571:SF12">
    <property type="entry name" value="BSL3053 PROTEIN"/>
    <property type="match status" value="1"/>
</dbReference>
<keyword evidence="4" id="KW-0548">Nucleotidyltransferase</keyword>
<dbReference type="Gene3D" id="3.30.460.10">
    <property type="entry name" value="Beta Polymerase, domain 2"/>
    <property type="match status" value="1"/>
</dbReference>
<comment type="caution">
    <text evidence="11">The sequence shown here is derived from an EMBL/GenBank/DDBJ whole genome shotgun (WGS) entry which is preliminary data.</text>
</comment>
<evidence type="ECO:0000313" key="11">
    <source>
        <dbReference type="EMBL" id="MFG6430080.1"/>
    </source>
</evidence>
<keyword evidence="2" id="KW-1277">Toxin-antitoxin system</keyword>
<dbReference type="InterPro" id="IPR052038">
    <property type="entry name" value="Type-VII_TA_antitoxin"/>
</dbReference>
<evidence type="ECO:0000256" key="7">
    <source>
        <dbReference type="ARBA" id="ARBA00022840"/>
    </source>
</evidence>
<keyword evidence="5" id="KW-0479">Metal-binding</keyword>
<name>A0ABW7F315_9BURK</name>
<evidence type="ECO:0000256" key="4">
    <source>
        <dbReference type="ARBA" id="ARBA00022695"/>
    </source>
</evidence>
<comment type="cofactor">
    <cofactor evidence="1">
        <name>Mg(2+)</name>
        <dbReference type="ChEBI" id="CHEBI:18420"/>
    </cofactor>
</comment>
<evidence type="ECO:0000313" key="12">
    <source>
        <dbReference type="Proteomes" id="UP001606210"/>
    </source>
</evidence>
<dbReference type="PANTHER" id="PTHR33571">
    <property type="entry name" value="SSL8005 PROTEIN"/>
    <property type="match status" value="1"/>
</dbReference>
<dbReference type="EMBL" id="JBIGHV010000003">
    <property type="protein sequence ID" value="MFG6430080.1"/>
    <property type="molecule type" value="Genomic_DNA"/>
</dbReference>
<dbReference type="CDD" id="cd05403">
    <property type="entry name" value="NT_KNTase_like"/>
    <property type="match status" value="1"/>
</dbReference>
<evidence type="ECO:0000259" key="10">
    <source>
        <dbReference type="Pfam" id="PF01909"/>
    </source>
</evidence>
<keyword evidence="12" id="KW-1185">Reference proteome</keyword>
<proteinExistence type="inferred from homology"/>
<evidence type="ECO:0000256" key="6">
    <source>
        <dbReference type="ARBA" id="ARBA00022741"/>
    </source>
</evidence>
<dbReference type="InterPro" id="IPR002934">
    <property type="entry name" value="Polymerase_NTP_transf_dom"/>
</dbReference>
<accession>A0ABW7F315</accession>
<feature type="domain" description="Polymerase nucleotidyl transferase" evidence="10">
    <location>
        <begin position="16"/>
        <end position="88"/>
    </location>
</feature>
<keyword evidence="8" id="KW-0460">Magnesium</keyword>
<sequence length="97" mass="10769">MNREAVLTLLLEQLPLLRERFGVRHLRLFGSVARGTARQGSDVDLLVDFGGPATPEALFGAQFYLEDLLGCAVDLVTERALRPQFRPYVERDAVAIA</sequence>
<evidence type="ECO:0000256" key="5">
    <source>
        <dbReference type="ARBA" id="ARBA00022723"/>
    </source>
</evidence>